<dbReference type="KEGG" id="mis:MICPUN_108867"/>
<accession>C1EBV2</accession>
<dbReference type="InParanoid" id="C1EBV2"/>
<feature type="transmembrane region" description="Helical" evidence="1">
    <location>
        <begin position="260"/>
        <end position="281"/>
    </location>
</feature>
<keyword evidence="1" id="KW-0812">Transmembrane</keyword>
<dbReference type="FunCoup" id="C1EBV2">
    <property type="interactions" value="154"/>
</dbReference>
<dbReference type="Proteomes" id="UP000002009">
    <property type="component" value="Chromosome 9"/>
</dbReference>
<keyword evidence="1" id="KW-0472">Membrane</keyword>
<name>C1EBV2_MICCC</name>
<proteinExistence type="predicted"/>
<evidence type="ECO:0000313" key="3">
    <source>
        <dbReference type="Proteomes" id="UP000002009"/>
    </source>
</evidence>
<evidence type="ECO:0000313" key="2">
    <source>
        <dbReference type="EMBL" id="ACO65786.1"/>
    </source>
</evidence>
<keyword evidence="3" id="KW-1185">Reference proteome</keyword>
<dbReference type="eggNOG" id="ENOG502RA6R">
    <property type="taxonomic scope" value="Eukaryota"/>
</dbReference>
<gene>
    <name evidence="2" type="ORF">MICPUN_108867</name>
</gene>
<keyword evidence="1" id="KW-1133">Transmembrane helix</keyword>
<feature type="transmembrane region" description="Helical" evidence="1">
    <location>
        <begin position="183"/>
        <end position="201"/>
    </location>
</feature>
<protein>
    <submittedName>
        <fullName evidence="2">Uncharacterized protein</fullName>
    </submittedName>
</protein>
<dbReference type="PANTHER" id="PTHR31721">
    <property type="entry name" value="OS06G0710300 PROTEIN"/>
    <property type="match status" value="1"/>
</dbReference>
<dbReference type="GeneID" id="8246086"/>
<dbReference type="OrthoDB" id="2020089at2759"/>
<feature type="transmembrane region" description="Helical" evidence="1">
    <location>
        <begin position="121"/>
        <end position="149"/>
    </location>
</feature>
<organism evidence="2 3">
    <name type="scientific">Micromonas commoda (strain RCC299 / NOUM17 / CCMP2709)</name>
    <name type="common">Picoplanktonic green alga</name>
    <dbReference type="NCBI Taxonomy" id="296587"/>
    <lineage>
        <taxon>Eukaryota</taxon>
        <taxon>Viridiplantae</taxon>
        <taxon>Chlorophyta</taxon>
        <taxon>Mamiellophyceae</taxon>
        <taxon>Mamiellales</taxon>
        <taxon>Mamiellaceae</taxon>
        <taxon>Micromonas</taxon>
    </lineage>
</organism>
<dbReference type="EMBL" id="CP001329">
    <property type="protein sequence ID" value="ACO65786.1"/>
    <property type="molecule type" value="Genomic_DNA"/>
</dbReference>
<dbReference type="PANTHER" id="PTHR31721:SF4">
    <property type="entry name" value="OS06G0710300 PROTEIN"/>
    <property type="match status" value="1"/>
</dbReference>
<sequence>MSSSGVLSLSASARVAPRATSVRRARAPVRATQLARSRADTAAWGKKFMSVERGSRAVGVRSLVEAANTEPGASYDDGDDHVDTTYDAEDLAHPDVAMMKASREVRKPFREFSLIEKVEYVFVRFTLISACIFVLLGVLASLLLSALLFSMGMKEVLFDAVQAWAGYSPVGLVSSAVGALDRFLLGMVCLVFGLGSFELFLARSNRAGQVRDRRLKKLAWLKVSSIDDLEQKVGEIIVAVMVVNLLEMSLHMTYAAPLDLVWAALAAVMSAGALALLHYAAGHGDHNHKDKGGHDSGAGLLH</sequence>
<dbReference type="RefSeq" id="XP_002504528.1">
    <property type="nucleotide sequence ID" value="XM_002504482.1"/>
</dbReference>
<evidence type="ECO:0000256" key="1">
    <source>
        <dbReference type="SAM" id="Phobius"/>
    </source>
</evidence>
<dbReference type="AlphaFoldDB" id="C1EBV2"/>
<dbReference type="InterPro" id="IPR005134">
    <property type="entry name" value="UPF0114"/>
</dbReference>
<reference evidence="2 3" key="1">
    <citation type="journal article" date="2009" name="Science">
        <title>Green evolution and dynamic adaptations revealed by genomes of the marine picoeukaryotes Micromonas.</title>
        <authorList>
            <person name="Worden A.Z."/>
            <person name="Lee J.H."/>
            <person name="Mock T."/>
            <person name="Rouze P."/>
            <person name="Simmons M.P."/>
            <person name="Aerts A.L."/>
            <person name="Allen A.E."/>
            <person name="Cuvelier M.L."/>
            <person name="Derelle E."/>
            <person name="Everett M.V."/>
            <person name="Foulon E."/>
            <person name="Grimwood J."/>
            <person name="Gundlach H."/>
            <person name="Henrissat B."/>
            <person name="Napoli C."/>
            <person name="McDonald S.M."/>
            <person name="Parker M.S."/>
            <person name="Rombauts S."/>
            <person name="Salamov A."/>
            <person name="Von Dassow P."/>
            <person name="Badger J.H."/>
            <person name="Coutinho P.M."/>
            <person name="Demir E."/>
            <person name="Dubchak I."/>
            <person name="Gentemann C."/>
            <person name="Eikrem W."/>
            <person name="Gready J.E."/>
            <person name="John U."/>
            <person name="Lanier W."/>
            <person name="Lindquist E.A."/>
            <person name="Lucas S."/>
            <person name="Mayer K.F."/>
            <person name="Moreau H."/>
            <person name="Not F."/>
            <person name="Otillar R."/>
            <person name="Panaud O."/>
            <person name="Pangilinan J."/>
            <person name="Paulsen I."/>
            <person name="Piegu B."/>
            <person name="Poliakov A."/>
            <person name="Robbens S."/>
            <person name="Schmutz J."/>
            <person name="Toulza E."/>
            <person name="Wyss T."/>
            <person name="Zelensky A."/>
            <person name="Zhou K."/>
            <person name="Armbrust E.V."/>
            <person name="Bhattacharya D."/>
            <person name="Goodenough U.W."/>
            <person name="Van de Peer Y."/>
            <person name="Grigoriev I.V."/>
        </authorList>
    </citation>
    <scope>NUCLEOTIDE SEQUENCE [LARGE SCALE GENOMIC DNA]</scope>
    <source>
        <strain evidence="3">RCC299 / NOUM17</strain>
    </source>
</reference>
<dbReference type="Pfam" id="PF03350">
    <property type="entry name" value="UPF0114"/>
    <property type="match status" value="1"/>
</dbReference>